<evidence type="ECO:0000256" key="2">
    <source>
        <dbReference type="ARBA" id="ARBA00006669"/>
    </source>
</evidence>
<feature type="transmembrane region" description="Helical" evidence="8">
    <location>
        <begin position="72"/>
        <end position="89"/>
    </location>
</feature>
<evidence type="ECO:0000256" key="4">
    <source>
        <dbReference type="ARBA" id="ARBA00022475"/>
    </source>
</evidence>
<comment type="subcellular location">
    <subcellularLocation>
        <location evidence="1">Cell membrane</location>
        <topology evidence="1">Multi-pass membrane protein</topology>
    </subcellularLocation>
</comment>
<dbReference type="Proteomes" id="UP000426246">
    <property type="component" value="Chromosome"/>
</dbReference>
<evidence type="ECO:0000313" key="9">
    <source>
        <dbReference type="EMBL" id="QGR00058.1"/>
    </source>
</evidence>
<proteinExistence type="inferred from homology"/>
<dbReference type="InterPro" id="IPR006419">
    <property type="entry name" value="NMN_transpt_PnuC"/>
</dbReference>
<keyword evidence="3" id="KW-0813">Transport</keyword>
<keyword evidence="5 8" id="KW-0812">Transmembrane</keyword>
<evidence type="ECO:0000256" key="8">
    <source>
        <dbReference type="SAM" id="Phobius"/>
    </source>
</evidence>
<evidence type="ECO:0000313" key="10">
    <source>
        <dbReference type="Proteomes" id="UP000426246"/>
    </source>
</evidence>
<dbReference type="AlphaFoldDB" id="A0A6B8RVW2"/>
<keyword evidence="4" id="KW-1003">Cell membrane</keyword>
<organism evidence="9 10">
    <name type="scientific">Paenibacillus psychroresistens</name>
    <dbReference type="NCBI Taxonomy" id="1778678"/>
    <lineage>
        <taxon>Bacteria</taxon>
        <taxon>Bacillati</taxon>
        <taxon>Bacillota</taxon>
        <taxon>Bacilli</taxon>
        <taxon>Bacillales</taxon>
        <taxon>Paenibacillaceae</taxon>
        <taxon>Paenibacillus</taxon>
    </lineage>
</organism>
<dbReference type="OrthoDB" id="9791248at2"/>
<feature type="transmembrane region" description="Helical" evidence="8">
    <location>
        <begin position="6"/>
        <end position="39"/>
    </location>
</feature>
<feature type="transmembrane region" description="Helical" evidence="8">
    <location>
        <begin position="160"/>
        <end position="177"/>
    </location>
</feature>
<dbReference type="GO" id="GO:0005886">
    <property type="term" value="C:plasma membrane"/>
    <property type="evidence" value="ECO:0007669"/>
    <property type="project" value="UniProtKB-SubCell"/>
</dbReference>
<keyword evidence="6 8" id="KW-1133">Transmembrane helix</keyword>
<dbReference type="KEGG" id="ppsc:EHS13_12480"/>
<feature type="transmembrane region" description="Helical" evidence="8">
    <location>
        <begin position="109"/>
        <end position="128"/>
    </location>
</feature>
<keyword evidence="10" id="KW-1185">Reference proteome</keyword>
<gene>
    <name evidence="9" type="ORF">EHS13_12480</name>
</gene>
<name>A0A6B8RVW2_9BACL</name>
<comment type="similarity">
    <text evidence="2">Belongs to the nicotinamide ribonucleoside (NR) uptake permease (TC 4.B.1) family.</text>
</comment>
<evidence type="ECO:0000256" key="7">
    <source>
        <dbReference type="ARBA" id="ARBA00023136"/>
    </source>
</evidence>
<keyword evidence="7 8" id="KW-0472">Membrane</keyword>
<dbReference type="PANTHER" id="PTHR36122">
    <property type="entry name" value="NICOTINAMIDE RIBOSIDE TRANSPORTER PNUC"/>
    <property type="match status" value="1"/>
</dbReference>
<reference evidence="10" key="1">
    <citation type="submission" date="2018-11" db="EMBL/GenBank/DDBJ databases">
        <title>Complete genome sequence of Paenibacillus sp. ML311-T8.</title>
        <authorList>
            <person name="Nam Y.-D."/>
            <person name="Kang J."/>
            <person name="Chung W.-H."/>
            <person name="Park Y.S."/>
        </authorList>
    </citation>
    <scope>NUCLEOTIDE SEQUENCE [LARGE SCALE GENOMIC DNA]</scope>
    <source>
        <strain evidence="10">ML311-T8</strain>
    </source>
</reference>
<dbReference type="EMBL" id="CP034235">
    <property type="protein sequence ID" value="QGR00058.1"/>
    <property type="molecule type" value="Genomic_DNA"/>
</dbReference>
<feature type="transmembrane region" description="Helical" evidence="8">
    <location>
        <begin position="183"/>
        <end position="201"/>
    </location>
</feature>
<feature type="transmembrane region" description="Helical" evidence="8">
    <location>
        <begin position="134"/>
        <end position="153"/>
    </location>
</feature>
<dbReference type="GO" id="GO:0034257">
    <property type="term" value="F:nicotinamide riboside transmembrane transporter activity"/>
    <property type="evidence" value="ECO:0007669"/>
    <property type="project" value="InterPro"/>
</dbReference>
<evidence type="ECO:0000256" key="1">
    <source>
        <dbReference type="ARBA" id="ARBA00004651"/>
    </source>
</evidence>
<protein>
    <submittedName>
        <fullName evidence="9">Nicotinamide riboside transporter PnuC</fullName>
    </submittedName>
</protein>
<evidence type="ECO:0000256" key="5">
    <source>
        <dbReference type="ARBA" id="ARBA00022692"/>
    </source>
</evidence>
<dbReference type="PANTHER" id="PTHR36122:SF2">
    <property type="entry name" value="NICOTINAMIDE RIBOSIDE TRANSPORTER PNUC"/>
    <property type="match status" value="1"/>
</dbReference>
<accession>A0A6B8RVW2</accession>
<evidence type="ECO:0000256" key="3">
    <source>
        <dbReference type="ARBA" id="ARBA00022448"/>
    </source>
</evidence>
<dbReference type="NCBIfam" id="TIGR01528">
    <property type="entry name" value="NMN_trans_PnuC"/>
    <property type="match status" value="1"/>
</dbReference>
<sequence length="211" mass="23961">MDKPSTMFGLLAIMLIIAYFTASTALEIVATTTGLLSVWLTTRESIWCMPMGLINVACFFCSFYDAKLYADMTLQVFFFVLGIWGWYVWLTKRYTAKVRPTKRIEAKMIILLSILIIAGTGGWGYLLTEYTDASIPYADAFIAILSVIAQFLLSSKVLEHWLVWIVVDVLSIGMYFYKGLDTIAFLYIIYLFIAIAGWFGWKNGYQKSLAT</sequence>
<evidence type="ECO:0000256" key="6">
    <source>
        <dbReference type="ARBA" id="ARBA00022989"/>
    </source>
</evidence>
<dbReference type="Pfam" id="PF04973">
    <property type="entry name" value="NMN_transporter"/>
    <property type="match status" value="1"/>
</dbReference>